<dbReference type="HAMAP" id="MF_00423">
    <property type="entry name" value="SelA"/>
    <property type="match status" value="1"/>
</dbReference>
<dbReference type="Proteomes" id="UP000739538">
    <property type="component" value="Unassembled WGS sequence"/>
</dbReference>
<keyword evidence="3 8" id="KW-0808">Transferase</keyword>
<comment type="caution">
    <text evidence="10">The sequence shown here is derived from an EMBL/GenBank/DDBJ whole genome shotgun (WGS) entry which is preliminary data.</text>
</comment>
<dbReference type="GO" id="GO:0001514">
    <property type="term" value="P:selenocysteine incorporation"/>
    <property type="evidence" value="ECO:0007669"/>
    <property type="project" value="UniProtKB-UniRule"/>
</dbReference>
<dbReference type="SUPFAM" id="SSF53383">
    <property type="entry name" value="PLP-dependent transferases"/>
    <property type="match status" value="1"/>
</dbReference>
<accession>A0A956N7P6</accession>
<dbReference type="PANTHER" id="PTHR32328">
    <property type="entry name" value="L-SERYL-TRNA(SEC) SELENIUM TRANSFERASE"/>
    <property type="match status" value="1"/>
</dbReference>
<dbReference type="EC" id="2.9.1.1" evidence="8"/>
<dbReference type="Pfam" id="PF03841">
    <property type="entry name" value="SelA"/>
    <property type="match status" value="1"/>
</dbReference>
<evidence type="ECO:0000256" key="6">
    <source>
        <dbReference type="ARBA" id="ARBA00023266"/>
    </source>
</evidence>
<evidence type="ECO:0000256" key="1">
    <source>
        <dbReference type="ARBA" id="ARBA00001933"/>
    </source>
</evidence>
<evidence type="ECO:0000256" key="2">
    <source>
        <dbReference type="ARBA" id="ARBA00022490"/>
    </source>
</evidence>
<keyword evidence="6 8" id="KW-0711">Selenium</keyword>
<dbReference type="GO" id="GO:0005737">
    <property type="term" value="C:cytoplasm"/>
    <property type="evidence" value="ECO:0007669"/>
    <property type="project" value="UniProtKB-SubCell"/>
</dbReference>
<comment type="function">
    <text evidence="8">Converts seryl-tRNA(Sec) to selenocysteinyl-tRNA(Sec) required for selenoprotein biosynthesis.</text>
</comment>
<dbReference type="Gene3D" id="3.90.1150.180">
    <property type="match status" value="1"/>
</dbReference>
<dbReference type="EMBL" id="JAGQHS010000001">
    <property type="protein sequence ID" value="MCA9754157.1"/>
    <property type="molecule type" value="Genomic_DNA"/>
</dbReference>
<keyword evidence="2 8" id="KW-0963">Cytoplasm</keyword>
<evidence type="ECO:0000313" key="10">
    <source>
        <dbReference type="EMBL" id="MCA9754157.1"/>
    </source>
</evidence>
<feature type="modified residue" description="N6-(pyridoxal phosphate)lysine" evidence="8 9">
    <location>
        <position position="331"/>
    </location>
</feature>
<dbReference type="PANTHER" id="PTHR32328:SF0">
    <property type="entry name" value="L-SERYL-TRNA(SEC) SELENIUM TRANSFERASE"/>
    <property type="match status" value="1"/>
</dbReference>
<evidence type="ECO:0000256" key="9">
    <source>
        <dbReference type="PIRSR" id="PIRSR618319-50"/>
    </source>
</evidence>
<name>A0A956N7P6_UNCEI</name>
<dbReference type="AlphaFoldDB" id="A0A956N7P6"/>
<dbReference type="Gene3D" id="3.40.640.10">
    <property type="entry name" value="Type I PLP-dependent aspartate aminotransferase-like (Major domain)"/>
    <property type="match status" value="1"/>
</dbReference>
<reference evidence="10" key="1">
    <citation type="submission" date="2020-04" db="EMBL/GenBank/DDBJ databases">
        <authorList>
            <person name="Zhang T."/>
        </authorList>
    </citation>
    <scope>NUCLEOTIDE SEQUENCE</scope>
    <source>
        <strain evidence="10">HKST-UBA02</strain>
    </source>
</reference>
<gene>
    <name evidence="8" type="primary">selA</name>
    <name evidence="10" type="ORF">KDA27_00025</name>
</gene>
<reference evidence="10" key="2">
    <citation type="journal article" date="2021" name="Microbiome">
        <title>Successional dynamics and alternative stable states in a saline activated sludge microbial community over 9 years.</title>
        <authorList>
            <person name="Wang Y."/>
            <person name="Ye J."/>
            <person name="Ju F."/>
            <person name="Liu L."/>
            <person name="Boyd J.A."/>
            <person name="Deng Y."/>
            <person name="Parks D.H."/>
            <person name="Jiang X."/>
            <person name="Yin X."/>
            <person name="Woodcroft B.J."/>
            <person name="Tyson G.W."/>
            <person name="Hugenholtz P."/>
            <person name="Polz M.F."/>
            <person name="Zhang T."/>
        </authorList>
    </citation>
    <scope>NUCLEOTIDE SEQUENCE</scope>
    <source>
        <strain evidence="10">HKST-UBA02</strain>
    </source>
</reference>
<evidence type="ECO:0000256" key="5">
    <source>
        <dbReference type="ARBA" id="ARBA00022917"/>
    </source>
</evidence>
<sequence>MTDEAEIAREYRELPSVDLLLERLGDAERSRAEAGMEGARTVVDAEGSRSLAGAPRLLVRDWVRRGLEEARSALATARTAAANGDPAELPARGREAWITWVLARVDEFAAERSDGMLQRVVNATGVLLHTNLGRAPLPRSALDAYLQAGTGYCSLEMDLASGQRRSRLAPIRRLLPLLTGAESGIAVHNTAAAVFLTLSALARGREVIVSRAHLVEIGGSFRLPDIMEAAGVRLVEVGATNRTRIGDYEAKIGPDTALLLKVHPSNFKMVGFTEEASTEELAALGAKHGVPFFEDLGSGALRQHGDLTLDEPRVQDTLVAGADIVAFSGDKLLGAPQAGILVGKKSWIDRISKDPVARIVRLDKTALAALERTIELYLGDPAELRARVPMVRMLSEPLEEVEARANSLAADLQSALGSGWRCIVVPSAAEVGGGSLPGQELPSRAVEISGPLSVQELSRRLRSACPPVVGRIEKDRFLLDVRTLLTGDDVDIVNAMEGLR</sequence>
<organism evidence="10 11">
    <name type="scientific">Eiseniibacteriota bacterium</name>
    <dbReference type="NCBI Taxonomy" id="2212470"/>
    <lineage>
        <taxon>Bacteria</taxon>
        <taxon>Candidatus Eiseniibacteriota</taxon>
    </lineage>
</organism>
<dbReference type="InterPro" id="IPR015421">
    <property type="entry name" value="PyrdxlP-dep_Trfase_major"/>
</dbReference>
<keyword evidence="4 8" id="KW-0663">Pyridoxal phosphate</keyword>
<evidence type="ECO:0000256" key="4">
    <source>
        <dbReference type="ARBA" id="ARBA00022898"/>
    </source>
</evidence>
<dbReference type="InterPro" id="IPR018319">
    <property type="entry name" value="SelA-like"/>
</dbReference>
<evidence type="ECO:0000256" key="7">
    <source>
        <dbReference type="ARBA" id="ARBA00044507"/>
    </source>
</evidence>
<comment type="pathway">
    <text evidence="8">Aminoacyl-tRNA biosynthesis; selenocysteinyl-tRNA(Sec) biosynthesis; selenocysteinyl-tRNA(Sec) from L-seryl-tRNA(Sec) (bacterial route): step 1/1.</text>
</comment>
<dbReference type="InterPro" id="IPR015424">
    <property type="entry name" value="PyrdxlP-dep_Trfase"/>
</dbReference>
<evidence type="ECO:0000313" key="11">
    <source>
        <dbReference type="Proteomes" id="UP000739538"/>
    </source>
</evidence>
<comment type="catalytic activity">
    <reaction evidence="8">
        <text>L-seryl-tRNA(Sec) + selenophosphate + H(+) = L-selenocysteinyl-tRNA(Sec) + phosphate</text>
        <dbReference type="Rhea" id="RHEA:22728"/>
        <dbReference type="Rhea" id="RHEA-COMP:9742"/>
        <dbReference type="Rhea" id="RHEA-COMP:9743"/>
        <dbReference type="ChEBI" id="CHEBI:15378"/>
        <dbReference type="ChEBI" id="CHEBI:16144"/>
        <dbReference type="ChEBI" id="CHEBI:43474"/>
        <dbReference type="ChEBI" id="CHEBI:78533"/>
        <dbReference type="ChEBI" id="CHEBI:78573"/>
        <dbReference type="EC" id="2.9.1.1"/>
    </reaction>
</comment>
<dbReference type="InterPro" id="IPR004534">
    <property type="entry name" value="SelA_trans"/>
</dbReference>
<evidence type="ECO:0000256" key="8">
    <source>
        <dbReference type="HAMAP-Rule" id="MF_00423"/>
    </source>
</evidence>
<dbReference type="GO" id="GO:0004125">
    <property type="term" value="F:L-seryl-tRNA(Sec) selenium transferase activity"/>
    <property type="evidence" value="ECO:0007669"/>
    <property type="project" value="UniProtKB-UniRule"/>
</dbReference>
<dbReference type="NCBIfam" id="TIGR00474">
    <property type="entry name" value="selA"/>
    <property type="match status" value="1"/>
</dbReference>
<keyword evidence="5 8" id="KW-0648">Protein biosynthesis</keyword>
<comment type="cofactor">
    <cofactor evidence="1 8 9">
        <name>pyridoxal 5'-phosphate</name>
        <dbReference type="ChEBI" id="CHEBI:597326"/>
    </cofactor>
</comment>
<proteinExistence type="inferred from homology"/>
<comment type="subcellular location">
    <subcellularLocation>
        <location evidence="8">Cytoplasm</location>
    </subcellularLocation>
</comment>
<dbReference type="GO" id="GO:0001717">
    <property type="term" value="P:conversion of seryl-tRNAsec to selenocys-tRNAsec"/>
    <property type="evidence" value="ECO:0007669"/>
    <property type="project" value="UniProtKB-UniRule"/>
</dbReference>
<comment type="similarity">
    <text evidence="7 8">Belongs to the SelA family.</text>
</comment>
<evidence type="ECO:0000256" key="3">
    <source>
        <dbReference type="ARBA" id="ARBA00022679"/>
    </source>
</evidence>
<protein>
    <recommendedName>
        <fullName evidence="8">L-seryl-tRNA(Sec) selenium transferase</fullName>
        <ecNumber evidence="8">2.9.1.1</ecNumber>
    </recommendedName>
    <alternativeName>
        <fullName evidence="8">Selenocysteine synthase</fullName>
        <shortName evidence="8">Sec synthase</shortName>
    </alternativeName>
    <alternativeName>
        <fullName evidence="8">Selenocysteinyl-tRNA(Sec) synthase</fullName>
    </alternativeName>
</protein>